<keyword evidence="4" id="KW-1185">Reference proteome</keyword>
<keyword evidence="1" id="KW-1133">Transmembrane helix</keyword>
<evidence type="ECO:0000256" key="1">
    <source>
        <dbReference type="SAM" id="Phobius"/>
    </source>
</evidence>
<dbReference type="InterPro" id="IPR001875">
    <property type="entry name" value="DED_dom"/>
</dbReference>
<dbReference type="EMBL" id="CALNXI010000064">
    <property type="protein sequence ID" value="CAH3017527.1"/>
    <property type="molecule type" value="Genomic_DNA"/>
</dbReference>
<feature type="domain" description="DED" evidence="2">
    <location>
        <begin position="16"/>
        <end position="89"/>
    </location>
</feature>
<name>A0ABN8LPP7_9CNID</name>
<evidence type="ECO:0000313" key="4">
    <source>
        <dbReference type="Proteomes" id="UP001159427"/>
    </source>
</evidence>
<protein>
    <recommendedName>
        <fullName evidence="2">DED domain-containing protein</fullName>
    </recommendedName>
</protein>
<dbReference type="InterPro" id="IPR011029">
    <property type="entry name" value="DEATH-like_dom_sf"/>
</dbReference>
<evidence type="ECO:0000313" key="3">
    <source>
        <dbReference type="EMBL" id="CAH3017527.1"/>
    </source>
</evidence>
<proteinExistence type="predicted"/>
<feature type="transmembrane region" description="Helical" evidence="1">
    <location>
        <begin position="240"/>
        <end position="259"/>
    </location>
</feature>
<dbReference type="SUPFAM" id="SSF47986">
    <property type="entry name" value="DEATH domain"/>
    <property type="match status" value="1"/>
</dbReference>
<reference evidence="3 4" key="1">
    <citation type="submission" date="2022-05" db="EMBL/GenBank/DDBJ databases">
        <authorList>
            <consortium name="Genoscope - CEA"/>
            <person name="William W."/>
        </authorList>
    </citation>
    <scope>NUCLEOTIDE SEQUENCE [LARGE SCALE GENOMIC DNA]</scope>
</reference>
<evidence type="ECO:0000259" key="2">
    <source>
        <dbReference type="PROSITE" id="PS50168"/>
    </source>
</evidence>
<dbReference type="Proteomes" id="UP001159427">
    <property type="component" value="Unassembled WGS sequence"/>
</dbReference>
<organism evidence="3 4">
    <name type="scientific">Porites evermanni</name>
    <dbReference type="NCBI Taxonomy" id="104178"/>
    <lineage>
        <taxon>Eukaryota</taxon>
        <taxon>Metazoa</taxon>
        <taxon>Cnidaria</taxon>
        <taxon>Anthozoa</taxon>
        <taxon>Hexacorallia</taxon>
        <taxon>Scleractinia</taxon>
        <taxon>Fungiina</taxon>
        <taxon>Poritidae</taxon>
        <taxon>Porites</taxon>
    </lineage>
</organism>
<dbReference type="Gene3D" id="1.10.533.10">
    <property type="entry name" value="Death Domain, Fas"/>
    <property type="match status" value="1"/>
</dbReference>
<comment type="caution">
    <text evidence="3">The sequence shown here is derived from an EMBL/GenBank/DDBJ whole genome shotgun (WGS) entry which is preliminary data.</text>
</comment>
<gene>
    <name evidence="3" type="ORF">PEVE_00038112</name>
</gene>
<dbReference type="PROSITE" id="PS50168">
    <property type="entry name" value="DED"/>
    <property type="match status" value="1"/>
</dbReference>
<sequence length="333" mass="38466">MSSQTNNTIIEYLQRACRTVLLQIVHSLEKDQQEELRFIFGELIRKEPGALIIISSLEYAGKISWSDVSFLKEGLVEVKRLDLAQKLTEFEVMRNLTVLLDFYARKRQGISESSCSSPLDSVEKVAGYLLMITREVFQDGFDVSERVRSLLGESREDIKNLMLVFKDNCDQELSDPWSKLTLLIVISGEIFAVALANEEHHQKQEVMKLLYTVAEDLCSRITKVLKGSWVKPAKIKENKVNWPCIIIIIIIIIIITLSVHVKYGREFFLTNVLVCFYLFQEEFCDRVTKRYHLVYNQDNAVTETKATNPIMKKQIADVVQHLKQTNFFSRKVC</sequence>
<keyword evidence="1" id="KW-0472">Membrane</keyword>
<accession>A0ABN8LPP7</accession>
<keyword evidence="1" id="KW-0812">Transmembrane</keyword>